<dbReference type="GO" id="GO:0006629">
    <property type="term" value="P:lipid metabolic process"/>
    <property type="evidence" value="ECO:0007669"/>
    <property type="project" value="InterPro"/>
</dbReference>
<dbReference type="EMBL" id="CR382123">
    <property type="protein sequence ID" value="CAH01182.1"/>
    <property type="molecule type" value="Genomic_DNA"/>
</dbReference>
<dbReference type="AlphaFoldDB" id="Q6CUQ8"/>
<reference evidence="2 3" key="1">
    <citation type="journal article" date="2004" name="Nature">
        <title>Genome evolution in yeasts.</title>
        <authorList>
            <consortium name="Genolevures"/>
            <person name="Dujon B."/>
            <person name="Sherman D."/>
            <person name="Fischer G."/>
            <person name="Durrens P."/>
            <person name="Casaregola S."/>
            <person name="Lafontaine I."/>
            <person name="de Montigny J."/>
            <person name="Marck C."/>
            <person name="Neuveglise C."/>
            <person name="Talla E."/>
            <person name="Goffard N."/>
            <person name="Frangeul L."/>
            <person name="Aigle M."/>
            <person name="Anthouard V."/>
            <person name="Babour A."/>
            <person name="Barbe V."/>
            <person name="Barnay S."/>
            <person name="Blanchin S."/>
            <person name="Beckerich J.M."/>
            <person name="Beyne E."/>
            <person name="Bleykasten C."/>
            <person name="Boisrame A."/>
            <person name="Boyer J."/>
            <person name="Cattolico L."/>
            <person name="Confanioleri F."/>
            <person name="de Daruvar A."/>
            <person name="Despons L."/>
            <person name="Fabre E."/>
            <person name="Fairhead C."/>
            <person name="Ferry-Dumazet H."/>
            <person name="Groppi A."/>
            <person name="Hantraye F."/>
            <person name="Hennequin C."/>
            <person name="Jauniaux N."/>
            <person name="Joyet P."/>
            <person name="Kachouri R."/>
            <person name="Kerrest A."/>
            <person name="Koszul R."/>
            <person name="Lemaire M."/>
            <person name="Lesur I."/>
            <person name="Ma L."/>
            <person name="Muller H."/>
            <person name="Nicaud J.M."/>
            <person name="Nikolski M."/>
            <person name="Oztas S."/>
            <person name="Ozier-Kalogeropoulos O."/>
            <person name="Pellenz S."/>
            <person name="Potier S."/>
            <person name="Richard G.F."/>
            <person name="Straub M.L."/>
            <person name="Suleau A."/>
            <person name="Swennene D."/>
            <person name="Tekaia F."/>
            <person name="Wesolowski-Louvel M."/>
            <person name="Westhof E."/>
            <person name="Wirth B."/>
            <person name="Zeniou-Meyer M."/>
            <person name="Zivanovic I."/>
            <person name="Bolotin-Fukuhara M."/>
            <person name="Thierry A."/>
            <person name="Bouchier C."/>
            <person name="Caudron B."/>
            <person name="Scarpelli C."/>
            <person name="Gaillardin C."/>
            <person name="Weissenbach J."/>
            <person name="Wincker P."/>
            <person name="Souciet J.L."/>
        </authorList>
    </citation>
    <scope>NUCLEOTIDE SEQUENCE [LARGE SCALE GENOMIC DNA]</scope>
    <source>
        <strain evidence="3">ATCC 8585 / CBS 2359 / DSM 70799 / NBRC 1267 / NRRL Y-1140 / WM37</strain>
    </source>
</reference>
<dbReference type="PaxDb" id="284590-Q6CUQ8"/>
<dbReference type="PANTHER" id="PTHR11440">
    <property type="entry name" value="LECITHIN-CHOLESTEROL ACYLTRANSFERASE-RELATED"/>
    <property type="match status" value="1"/>
</dbReference>
<proteinExistence type="predicted"/>
<accession>Q6CUQ8</accession>
<keyword evidence="3" id="KW-1185">Reference proteome</keyword>
<dbReference type="Proteomes" id="UP000000598">
    <property type="component" value="Chromosome C"/>
</dbReference>
<dbReference type="InParanoid" id="Q6CUQ8"/>
<dbReference type="FunCoup" id="Q6CUQ8">
    <property type="interactions" value="50"/>
</dbReference>
<evidence type="ECO:0000256" key="1">
    <source>
        <dbReference type="SAM" id="MobiDB-lite"/>
    </source>
</evidence>
<evidence type="ECO:0000313" key="3">
    <source>
        <dbReference type="Proteomes" id="UP000000598"/>
    </source>
</evidence>
<evidence type="ECO:0000313" key="2">
    <source>
        <dbReference type="EMBL" id="CAH01182.1"/>
    </source>
</evidence>
<name>Q6CUQ8_KLULA</name>
<dbReference type="GO" id="GO:0008374">
    <property type="term" value="F:O-acyltransferase activity"/>
    <property type="evidence" value="ECO:0007669"/>
    <property type="project" value="InterPro"/>
</dbReference>
<dbReference type="HOGENOM" id="CLU_007657_1_0_1"/>
<organism evidence="2 3">
    <name type="scientific">Kluyveromyces lactis (strain ATCC 8585 / CBS 2359 / DSM 70799 / NBRC 1267 / NRRL Y-1140 / WM37)</name>
    <name type="common">Yeast</name>
    <name type="synonym">Candida sphaerica</name>
    <dbReference type="NCBI Taxonomy" id="284590"/>
    <lineage>
        <taxon>Eukaryota</taxon>
        <taxon>Fungi</taxon>
        <taxon>Dikarya</taxon>
        <taxon>Ascomycota</taxon>
        <taxon>Saccharomycotina</taxon>
        <taxon>Saccharomycetes</taxon>
        <taxon>Saccharomycetales</taxon>
        <taxon>Saccharomycetaceae</taxon>
        <taxon>Kluyveromyces</taxon>
    </lineage>
</organism>
<dbReference type="KEGG" id="kla:KLLA0_C03003g"/>
<protein>
    <submittedName>
        <fullName evidence="2">KLLA0C03003p</fullName>
    </submittedName>
</protein>
<dbReference type="GeneID" id="2892262"/>
<gene>
    <name evidence="2" type="ORF">KLLA0_C03003g</name>
</gene>
<dbReference type="eggNOG" id="ENOG502QVNJ">
    <property type="taxonomic scope" value="Eukaryota"/>
</dbReference>
<dbReference type="OMA" id="RFRAVKH"/>
<dbReference type="Pfam" id="PF02450">
    <property type="entry name" value="LCAT"/>
    <property type="match status" value="1"/>
</dbReference>
<feature type="compositionally biased region" description="Basic and acidic residues" evidence="1">
    <location>
        <begin position="94"/>
        <end position="111"/>
    </location>
</feature>
<dbReference type="Gene3D" id="3.40.50.1820">
    <property type="entry name" value="alpha/beta hydrolase"/>
    <property type="match status" value="1"/>
</dbReference>
<dbReference type="RefSeq" id="XP_452331.1">
    <property type="nucleotide sequence ID" value="XM_452331.1"/>
</dbReference>
<dbReference type="InterPro" id="IPR029058">
    <property type="entry name" value="AB_hydrolase_fold"/>
</dbReference>
<sequence length="654" mass="74121">MPVDQLSTDSDLEREEAAQSQLDVNSVTSYESPKDLYAEEASSFIGGSAVISRVNTQRRKSTGAKSLYEDEEESNEGESRKEDFSNLLASPDLVESKPKKLDAQEKVSKDVESDESEISSFDTKPSHKIFTFSLPFGGKNLLPVSPLTSIRAFLSNEQISNDGVTEPTTSSDDKENRKLDRNQIKLKLKRQESITSIEERFLFANNKGIQNVRSKAVKHALKPETLINAIRSFSNIDPEEITEDGYSVSRLETVWDELEGDVVILGGYRGSILRNAETMKRVWIPIKAGFNIRKINLLLGPKEDDELRATETIIPDGMLTHIGPIDVARKLIRRLKMNPNVNVEDFGYDWRLSLDITATQLKDKLQELYDKQTIKKGTFLIAHSMGGLLAHKVLQDYTHLIRGIIYVGAPSQCPNILGPLRFGDEVILNKSILNAESNFFMRSSFYFLPHDGRCFINKDTYERYDLDFFDPNVWKEYGLSPLVSKERESTSKIDKVKDSLKLAILSPVKMIKSSSNLLKDETENDFITSFEDSYNYLKRILPKTKRFLDQLEHDSEKTYPPLAIVYGDRVPTVRGAKVKNREEIKKGLYQDFYYGPGDGVVHHKWLLPEKCGFPIVAKIASEMPHVSLMTDFEAISKAFISILDAEQTNTEKEP</sequence>
<feature type="region of interest" description="Disordered" evidence="1">
    <location>
        <begin position="1"/>
        <end position="26"/>
    </location>
</feature>
<feature type="region of interest" description="Disordered" evidence="1">
    <location>
        <begin position="55"/>
        <end position="119"/>
    </location>
</feature>
<dbReference type="InterPro" id="IPR003386">
    <property type="entry name" value="LACT/PDAT_acylTrfase"/>
</dbReference>
<dbReference type="SUPFAM" id="SSF53474">
    <property type="entry name" value="alpha/beta-Hydrolases"/>
    <property type="match status" value="1"/>
</dbReference>